<dbReference type="InterPro" id="IPR001509">
    <property type="entry name" value="Epimerase_deHydtase"/>
</dbReference>
<dbReference type="Gene3D" id="3.50.50.100">
    <property type="match status" value="1"/>
</dbReference>
<evidence type="ECO:0000313" key="7">
    <source>
        <dbReference type="Proteomes" id="UP000310158"/>
    </source>
</evidence>
<keyword evidence="2" id="KW-0812">Transmembrane</keyword>
<feature type="transmembrane region" description="Helical" evidence="2">
    <location>
        <begin position="12"/>
        <end position="33"/>
    </location>
</feature>
<dbReference type="PRINTS" id="PR00469">
    <property type="entry name" value="PNDRDTASEII"/>
</dbReference>
<organism evidence="6 7">
    <name type="scientific">Bondarzewia mesenterica</name>
    <dbReference type="NCBI Taxonomy" id="1095465"/>
    <lineage>
        <taxon>Eukaryota</taxon>
        <taxon>Fungi</taxon>
        <taxon>Dikarya</taxon>
        <taxon>Basidiomycota</taxon>
        <taxon>Agaricomycotina</taxon>
        <taxon>Agaricomycetes</taxon>
        <taxon>Russulales</taxon>
        <taxon>Bondarzewiaceae</taxon>
        <taxon>Bondarzewia</taxon>
    </lineage>
</organism>
<keyword evidence="2" id="KW-0472">Membrane</keyword>
<dbReference type="Pfam" id="PF00487">
    <property type="entry name" value="FA_desaturase"/>
    <property type="match status" value="1"/>
</dbReference>
<protein>
    <recommendedName>
        <fullName evidence="8">Fatty acid desaturase domain-containing protein</fullName>
    </recommendedName>
</protein>
<feature type="domain" description="Fatty acid desaturase" evidence="3">
    <location>
        <begin position="977"/>
        <end position="1171"/>
    </location>
</feature>
<sequence>MLIQSWLGSQMLVRLYIVPWVLMSHWVIMIVYLQHSDPVLPHHRTKHWSYMRGALATMDRDFLGWQGRFFLHNIAHCHLIHHCFPKMPFYRVVPDNTPDATEQIKAILGPDYNYCDTPVFKVLWNNFKCCFYVDEAGDILFYKDKEGSFRRYPNMAEGQPRRIQYMLGTSKIPGSVPDLAAAVFSRHTRSNTECFPYSPTEANRILIERARIMYKAIPALPLKLRRQASSSLVALKCTHRYSDNKLDPLKFASKRMGQPTSCCTNFIRTKSSMWTQLPVVVTGASGFIGSHIVLELLGSGYRVRLLARGEKATILRSTIAKDNAKAEVVEIKDIATDDLTTAFQGAGAVIHVASPTAGRADPESALTSALEGTMNVLKQAMEHKVNKVVLTATWAATITPGDRTKVWSGGKFTENDWGRVTREQILDGTHDSLWVYVATKIMAEQAAWRFAEEHRELDLASINPPFVYGPFVKGLAVPGKTGLGSNGLLYQLIAGEKGRPLPVQLSPYFCDVRDVATAHVLALSVPPAQDVQSKRFLISGGHILWKDAVQFLANERPDLADRLPSLENTPPLPGPLSSIDTSRAKAVLGLAQYIGWEETVTDSFYDLLSAETTLPGHARQRYTAKIVATYPRAARITGAGPLEELRHKRHGFVRAGGEFLEDIFVAPAHQAGEDMFASGVQIGDGSNPGPSGPPSPFPSSFAAIDGNCASFHGTTRMCSTAPSSNSASSSATFCCLRTRLVGLSILWQVMIISHAAEAARQTRSQLVRTEKVEDMAVASGWAVPSDFPIRLSGTYPSSANKHALTVWLAQLIISPPLSLTMGSFFLDEHQFGSQTKFQGCSGVDLPTFAPLSGAFPSVQLSQSKSALPRKNIRSMEEIRNAVPSHLFVRHTCKGLGFLARDILFACVLFHFAFYFGHRLNTLEMSTPFGFGAVFFARILLWCTYGCSRDSYSQDYGLLVMNAATVPSPFIDGFAIHLDTWKISHHRHHMNHASMEHDEPYIPKTRSDLKIPAENAHDINYEEYFGDTPIYTVFMLVRQQLLAFPVYLPNCILFTREQRSAVLVSNLGMLVMGYVLRWACSTWGTFNVVKYYAIPWLFVNHWFVMITYLQHTDSTLPHYRNESFWAPSVGSFFPDVAHFHVVHHFFPKMPFYHGAEATRHLQMFIGKYHHHHSDESVFKALWNTYNSCQFVEDEGDIVFYRDKQGRASFLAQCSPSYGSCEVTDSGRARVLGTIRKPISSLNSDKFEERKCTNAEKKNIVVLGGSYVGCKAVELIAQRMHKTHRTVLVEQNTHFQHLFAFPRYAVVPGYEQQAFIPYTNMFSSSPPDSTSVVNARATEIHQDGVALDHGERIPYEFLVMATGTRLTPPGTLQSKSKLEGMKYLQEHQKHVEKARRIVIVGGGAVGVQMATDIKEYHPDKTVFLIHSRPHLMNKFHPKLHEIVMERAKELGIEVVLNERVKIPASGFPLDGSEFEVELNSGGKLPADFAIVATGQTPLSDPLRTLSPTSIIPSGFISVKRTFQLTDEAYPHVFAIGDIADTTHHKAARPGHVHADIVAQNIQKLAQGSSEPLDTYADQESGIHLSLGLAHNVRFMNPSMPEGEPFCQLSDDGSVDMQSERLWKAKAPGIIDYSL</sequence>
<evidence type="ECO:0000256" key="1">
    <source>
        <dbReference type="SAM" id="MobiDB-lite"/>
    </source>
</evidence>
<evidence type="ECO:0000259" key="3">
    <source>
        <dbReference type="Pfam" id="PF00487"/>
    </source>
</evidence>
<dbReference type="PRINTS" id="PR00368">
    <property type="entry name" value="FADPNR"/>
</dbReference>
<dbReference type="PANTHER" id="PTHR32100">
    <property type="entry name" value="OMEGA-6 FATTY ACID DESATURASE, CHLOROPLASTIC"/>
    <property type="match status" value="1"/>
</dbReference>
<comment type="caution">
    <text evidence="6">The sequence shown here is derived from an EMBL/GenBank/DDBJ whole genome shotgun (WGS) entry which is preliminary data.</text>
</comment>
<reference evidence="6 7" key="1">
    <citation type="submission" date="2019-02" db="EMBL/GenBank/DDBJ databases">
        <title>Genome sequencing of the rare red list fungi Bondarzewia mesenterica.</title>
        <authorList>
            <person name="Buettner E."/>
            <person name="Kellner H."/>
        </authorList>
    </citation>
    <scope>NUCLEOTIDE SEQUENCE [LARGE SCALE GENOMIC DNA]</scope>
    <source>
        <strain evidence="6 7">DSM 108281</strain>
    </source>
</reference>
<evidence type="ECO:0008006" key="8">
    <source>
        <dbReference type="Google" id="ProtNLM"/>
    </source>
</evidence>
<dbReference type="Pfam" id="PF01370">
    <property type="entry name" value="Epimerase"/>
    <property type="match status" value="1"/>
</dbReference>
<dbReference type="SUPFAM" id="SSF51735">
    <property type="entry name" value="NAD(P)-binding Rossmann-fold domains"/>
    <property type="match status" value="1"/>
</dbReference>
<feature type="domain" description="NAD-dependent epimerase/dehydratase" evidence="4">
    <location>
        <begin position="279"/>
        <end position="526"/>
    </location>
</feature>
<accession>A0A4S4LKW4</accession>
<feature type="domain" description="FAD/NAD(P)-binding" evidence="5">
    <location>
        <begin position="1257"/>
        <end position="1544"/>
    </location>
</feature>
<keyword evidence="7" id="KW-1185">Reference proteome</keyword>
<dbReference type="Pfam" id="PF07992">
    <property type="entry name" value="Pyr_redox_2"/>
    <property type="match status" value="1"/>
</dbReference>
<dbReference type="InterPro" id="IPR005804">
    <property type="entry name" value="FA_desaturase_dom"/>
</dbReference>
<feature type="region of interest" description="Disordered" evidence="1">
    <location>
        <begin position="678"/>
        <end position="698"/>
    </location>
</feature>
<dbReference type="GO" id="GO:0016491">
    <property type="term" value="F:oxidoreductase activity"/>
    <property type="evidence" value="ECO:0007669"/>
    <property type="project" value="InterPro"/>
</dbReference>
<dbReference type="InterPro" id="IPR012171">
    <property type="entry name" value="Fatty_acid_desaturase"/>
</dbReference>
<keyword evidence="2" id="KW-1133">Transmembrane helix</keyword>
<proteinExistence type="predicted"/>
<dbReference type="Gene3D" id="3.40.50.720">
    <property type="entry name" value="NAD(P)-binding Rossmann-like Domain"/>
    <property type="match status" value="1"/>
</dbReference>
<name>A0A4S4LKW4_9AGAM</name>
<evidence type="ECO:0000259" key="4">
    <source>
        <dbReference type="Pfam" id="PF01370"/>
    </source>
</evidence>
<dbReference type="InterPro" id="IPR023753">
    <property type="entry name" value="FAD/NAD-binding_dom"/>
</dbReference>
<gene>
    <name evidence="6" type="ORF">EW146_g7395</name>
</gene>
<dbReference type="OrthoDB" id="202203at2759"/>
<evidence type="ECO:0000256" key="2">
    <source>
        <dbReference type="SAM" id="Phobius"/>
    </source>
</evidence>
<dbReference type="InterPro" id="IPR036188">
    <property type="entry name" value="FAD/NAD-bd_sf"/>
</dbReference>
<dbReference type="InterPro" id="IPR036291">
    <property type="entry name" value="NAD(P)-bd_dom_sf"/>
</dbReference>
<evidence type="ECO:0000313" key="6">
    <source>
        <dbReference type="EMBL" id="THH12756.1"/>
    </source>
</evidence>
<dbReference type="SUPFAM" id="SSF51905">
    <property type="entry name" value="FAD/NAD(P)-binding domain"/>
    <property type="match status" value="1"/>
</dbReference>
<dbReference type="EMBL" id="SGPL01000423">
    <property type="protein sequence ID" value="THH12756.1"/>
    <property type="molecule type" value="Genomic_DNA"/>
</dbReference>
<evidence type="ECO:0000259" key="5">
    <source>
        <dbReference type="Pfam" id="PF07992"/>
    </source>
</evidence>
<dbReference type="Proteomes" id="UP000310158">
    <property type="component" value="Unassembled WGS sequence"/>
</dbReference>
<dbReference type="GO" id="GO:0006629">
    <property type="term" value="P:lipid metabolic process"/>
    <property type="evidence" value="ECO:0007669"/>
    <property type="project" value="InterPro"/>
</dbReference>